<evidence type="ECO:0000313" key="2">
    <source>
        <dbReference type="Proteomes" id="UP000192257"/>
    </source>
</evidence>
<sequence>MNTDSELQDKYNAAAKICQAAEQAEADAKKEVDEKRALAKKTQKGTKEYYLAWTEIYKAEMVFIEKIEQRYAAEYKRDLCYTQWMKHKHGADSKEVQIAQHRAELSHTMEFVDCLYRSPYWTKWYKLCSKAEWVYYQLKAEGYGNVAEEFERAREAFCNRIKTNSEAFRDARNAAVGALNKWERWNDRVAWDKAKPEYDSALAKWNEFIPKGDQYAVNLEKNINSCIKSFAPISELLCDHIGKSVAELQEEAKQDPHSAKDLELLKNYDDTVKCCKSTEQAEAAAKKEKYEKRAFAERTQRGTKEYYLAWREKHKAEIVVTESVEQRYTAAYTIHSLYADCMKYMYGDDSKEAQIAQHRAELSRTMEYVYSDSSPYWTKWYKLCSIALCMYYQLKAEGYDNVADKLYRTREMFFNRIEEESNGEALCKALNASLTELGLWQAENDCTDWDEVKSKYDAELKKWKEFQPKGEEYALILESRIKRLSTFAEAELKAKYNDVVKRWEAAKHDVVIAEMKEDEKWDVTLHKRWLSKEWRLAQAEYDKVHIDLIGK</sequence>
<keyword evidence="2" id="KW-1185">Reference proteome</keyword>
<protein>
    <submittedName>
        <fullName evidence="1">Uncharacterized protein</fullName>
    </submittedName>
</protein>
<comment type="caution">
    <text evidence="1">The sequence shown here is derived from an EMBL/GenBank/DDBJ whole genome shotgun (WGS) entry which is preliminary data.</text>
</comment>
<dbReference type="EMBL" id="NBCO01000074">
    <property type="protein sequence ID" value="ORC83367.1"/>
    <property type="molecule type" value="Genomic_DNA"/>
</dbReference>
<dbReference type="AlphaFoldDB" id="A0A1X0NFD0"/>
<dbReference type="RefSeq" id="XP_028877433.1">
    <property type="nucleotide sequence ID" value="XM_029031279.1"/>
</dbReference>
<reference evidence="1 2" key="1">
    <citation type="submission" date="2017-03" db="EMBL/GenBank/DDBJ databases">
        <title>An alternative strategy for trypanosome survival in the mammalian bloodstream revealed through genome and transcriptome analysis of the ubiquitous bovine parasite Trypanosoma (Megatrypanum) theileri.</title>
        <authorList>
            <person name="Kelly S."/>
            <person name="Ivens A."/>
            <person name="Mott A."/>
            <person name="O'Neill E."/>
            <person name="Emms D."/>
            <person name="Macleod O."/>
            <person name="Voorheis P."/>
            <person name="Matthews J."/>
            <person name="Matthews K."/>
            <person name="Carrington M."/>
        </authorList>
    </citation>
    <scope>NUCLEOTIDE SEQUENCE [LARGE SCALE GENOMIC DNA]</scope>
    <source>
        <strain evidence="1">Edinburgh</strain>
    </source>
</reference>
<proteinExistence type="predicted"/>
<organism evidence="1 2">
    <name type="scientific">Trypanosoma theileri</name>
    <dbReference type="NCBI Taxonomy" id="67003"/>
    <lineage>
        <taxon>Eukaryota</taxon>
        <taxon>Discoba</taxon>
        <taxon>Euglenozoa</taxon>
        <taxon>Kinetoplastea</taxon>
        <taxon>Metakinetoplastina</taxon>
        <taxon>Trypanosomatida</taxon>
        <taxon>Trypanosomatidae</taxon>
        <taxon>Trypanosoma</taxon>
    </lineage>
</organism>
<dbReference type="VEuPathDB" id="TriTrypDB:TM35_000741140"/>
<evidence type="ECO:0000313" key="1">
    <source>
        <dbReference type="EMBL" id="ORC83367.1"/>
    </source>
</evidence>
<dbReference type="Proteomes" id="UP000192257">
    <property type="component" value="Unassembled WGS sequence"/>
</dbReference>
<feature type="non-terminal residue" evidence="1">
    <location>
        <position position="551"/>
    </location>
</feature>
<dbReference type="STRING" id="67003.A0A1X0NFD0"/>
<dbReference type="GeneID" id="39991059"/>
<gene>
    <name evidence="1" type="ORF">TM35_000741140</name>
</gene>
<accession>A0A1X0NFD0</accession>
<name>A0A1X0NFD0_9TRYP</name>